<dbReference type="SUPFAM" id="SSF55729">
    <property type="entry name" value="Acyl-CoA N-acyltransferases (Nat)"/>
    <property type="match status" value="1"/>
</dbReference>
<evidence type="ECO:0000313" key="2">
    <source>
        <dbReference type="EMBL" id="PCO06842.1"/>
    </source>
</evidence>
<feature type="domain" description="N-acetyltransferase" evidence="1">
    <location>
        <begin position="82"/>
        <end position="240"/>
    </location>
</feature>
<organism evidence="2 3">
    <name type="scientific">Microbulbifer flavimaris</name>
    <dbReference type="NCBI Taxonomy" id="1781068"/>
    <lineage>
        <taxon>Bacteria</taxon>
        <taxon>Pseudomonadati</taxon>
        <taxon>Pseudomonadota</taxon>
        <taxon>Gammaproteobacteria</taxon>
        <taxon>Cellvibrionales</taxon>
        <taxon>Microbulbiferaceae</taxon>
        <taxon>Microbulbifer</taxon>
    </lineage>
</organism>
<dbReference type="EMBL" id="LRFG02000001">
    <property type="protein sequence ID" value="PCO06842.1"/>
    <property type="molecule type" value="Genomic_DNA"/>
</dbReference>
<gene>
    <name evidence="2" type="ORF">AWR36_003620</name>
</gene>
<dbReference type="InterPro" id="IPR000182">
    <property type="entry name" value="GNAT_dom"/>
</dbReference>
<evidence type="ECO:0000259" key="1">
    <source>
        <dbReference type="PROSITE" id="PS51186"/>
    </source>
</evidence>
<sequence length="240" mass="26802">MSKSRSSACSTNLAMLERPAGAIVRVNESVWLAVRKLRHLLFRLSVGSDSRVERRLVTMSQQEHHEALTRAVTEKLRNGSTVTIRPMDRSDLELEREFINALSPESRHFRFLGGVGKPSQKMLEQLTDIDHDQREAFIAIVEDDSKEKEVGVSRYALDADGKAAECAVVVADDWQKAGLGTLLINRLIESARARGISRLYSIDSAENHKLQEVARNMGWECHTDPGDATQVIYSMQLSAG</sequence>
<dbReference type="Pfam" id="PF00583">
    <property type="entry name" value="Acetyltransf_1"/>
    <property type="match status" value="1"/>
</dbReference>
<proteinExistence type="predicted"/>
<evidence type="ECO:0000313" key="3">
    <source>
        <dbReference type="Proteomes" id="UP000218427"/>
    </source>
</evidence>
<dbReference type="Proteomes" id="UP000218427">
    <property type="component" value="Unassembled WGS sequence"/>
</dbReference>
<dbReference type="Gene3D" id="3.40.630.30">
    <property type="match status" value="1"/>
</dbReference>
<keyword evidence="3" id="KW-1185">Reference proteome</keyword>
<protein>
    <submittedName>
        <fullName evidence="2">N-acetyltransferase</fullName>
    </submittedName>
</protein>
<name>A0ABX4I4K0_9GAMM</name>
<dbReference type="InterPro" id="IPR016181">
    <property type="entry name" value="Acyl_CoA_acyltransferase"/>
</dbReference>
<comment type="caution">
    <text evidence="2">The sequence shown here is derived from an EMBL/GenBank/DDBJ whole genome shotgun (WGS) entry which is preliminary data.</text>
</comment>
<dbReference type="PROSITE" id="PS51186">
    <property type="entry name" value="GNAT"/>
    <property type="match status" value="1"/>
</dbReference>
<dbReference type="CDD" id="cd04301">
    <property type="entry name" value="NAT_SF"/>
    <property type="match status" value="1"/>
</dbReference>
<reference evidence="2" key="1">
    <citation type="submission" date="2017-08" db="EMBL/GenBank/DDBJ databases">
        <title>Microbulbifer marisrubri sp. nov., a halophilic alphaproteobacterium isolated from marine sediment of the Yellow Sea, China.</title>
        <authorList>
            <person name="Zhang G."/>
            <person name="Xiong Q."/>
        </authorList>
    </citation>
    <scope>NUCLEOTIDE SEQUENCE [LARGE SCALE GENOMIC DNA]</scope>
    <source>
        <strain evidence="2">WRN-8</strain>
    </source>
</reference>
<accession>A0ABX4I4K0</accession>